<keyword evidence="1" id="KW-0175">Coiled coil</keyword>
<dbReference type="OrthoDB" id="8779530at2"/>
<evidence type="ECO:0000313" key="3">
    <source>
        <dbReference type="EMBL" id="RJF98991.1"/>
    </source>
</evidence>
<organism evidence="3 4">
    <name type="scientific">Noviherbaspirillum saxi</name>
    <dbReference type="NCBI Taxonomy" id="2320863"/>
    <lineage>
        <taxon>Bacteria</taxon>
        <taxon>Pseudomonadati</taxon>
        <taxon>Pseudomonadota</taxon>
        <taxon>Betaproteobacteria</taxon>
        <taxon>Burkholderiales</taxon>
        <taxon>Oxalobacteraceae</taxon>
        <taxon>Noviherbaspirillum</taxon>
    </lineage>
</organism>
<keyword evidence="4" id="KW-1185">Reference proteome</keyword>
<name>A0A3A3FXQ6_9BURK</name>
<feature type="coiled-coil region" evidence="1">
    <location>
        <begin position="15"/>
        <end position="56"/>
    </location>
</feature>
<evidence type="ECO:0000256" key="2">
    <source>
        <dbReference type="SAM" id="MobiDB-lite"/>
    </source>
</evidence>
<comment type="caution">
    <text evidence="3">The sequence shown here is derived from an EMBL/GenBank/DDBJ whole genome shotgun (WGS) entry which is preliminary data.</text>
</comment>
<dbReference type="EMBL" id="QYUO01000001">
    <property type="protein sequence ID" value="RJF98991.1"/>
    <property type="molecule type" value="Genomic_DNA"/>
</dbReference>
<accession>A0A3A3FXQ6</accession>
<gene>
    <name evidence="3" type="ORF">D3871_11075</name>
</gene>
<dbReference type="AlphaFoldDB" id="A0A3A3FXQ6"/>
<evidence type="ECO:0000313" key="4">
    <source>
        <dbReference type="Proteomes" id="UP000265955"/>
    </source>
</evidence>
<evidence type="ECO:0000256" key="1">
    <source>
        <dbReference type="SAM" id="Coils"/>
    </source>
</evidence>
<feature type="region of interest" description="Disordered" evidence="2">
    <location>
        <begin position="83"/>
        <end position="106"/>
    </location>
</feature>
<protein>
    <submittedName>
        <fullName evidence="3">Uncharacterized protein</fullName>
    </submittedName>
</protein>
<reference evidence="4" key="1">
    <citation type="submission" date="2018-09" db="EMBL/GenBank/DDBJ databases">
        <authorList>
            <person name="Zhu H."/>
        </authorList>
    </citation>
    <scope>NUCLEOTIDE SEQUENCE [LARGE SCALE GENOMIC DNA]</scope>
    <source>
        <strain evidence="4">K1R23-30</strain>
    </source>
</reference>
<dbReference type="RefSeq" id="WP_119768937.1">
    <property type="nucleotide sequence ID" value="NZ_QYUO01000001.1"/>
</dbReference>
<dbReference type="Proteomes" id="UP000265955">
    <property type="component" value="Unassembled WGS sequence"/>
</dbReference>
<proteinExistence type="predicted"/>
<sequence>MTDRKHKATNREISLDDLAAMVEQAAAKIIRLQEEVARQNRQIKELEQLQEAVRQDADWSRWFRQKYRNTVYYPVIEKAFFDDHPQHSTSDDQAPAGNDAQSQQEL</sequence>